<sequence length="244" mass="27148">MAAAGRLCALLCLALAAGAAALGKRSPVKVLSDGMWRELLQGEWMVEFYAPWCPACQNLQPEWEKFAEWGEDLEVNIAKVDVTEQPGSEFLMLEFHNNREMMSSMSALFQLSMWIRHCHGYLTENVGIPVWASYAVFALATLFSGLILGLVSEALETDWLVTTVYYTNAAFASVFSSNTRCSLGTQFAELEDRDGEQNEAPIIQGSMGPDGIHPRVLRELTEVLTKLLSILYQQSWLTGELLVD</sequence>
<dbReference type="Proteomes" id="UP001333110">
    <property type="component" value="Unassembled WGS sequence"/>
</dbReference>
<feature type="transmembrane region" description="Helical" evidence="12">
    <location>
        <begin position="131"/>
        <end position="151"/>
    </location>
</feature>
<keyword evidence="6" id="KW-0256">Endoplasmic reticulum</keyword>
<evidence type="ECO:0000256" key="13">
    <source>
        <dbReference type="SAM" id="SignalP"/>
    </source>
</evidence>
<evidence type="ECO:0000256" key="9">
    <source>
        <dbReference type="ARBA" id="ARBA00023136"/>
    </source>
</evidence>
<evidence type="ECO:0000256" key="3">
    <source>
        <dbReference type="ARBA" id="ARBA00022553"/>
    </source>
</evidence>
<dbReference type="Pfam" id="PF00085">
    <property type="entry name" value="Thioredoxin"/>
    <property type="match status" value="1"/>
</dbReference>
<keyword evidence="9 12" id="KW-0472">Membrane</keyword>
<keyword evidence="10" id="KW-1015">Disulfide bond</keyword>
<feature type="signal peptide" evidence="13">
    <location>
        <begin position="1"/>
        <end position="21"/>
    </location>
</feature>
<proteinExistence type="predicted"/>
<evidence type="ECO:0000313" key="16">
    <source>
        <dbReference type="Proteomes" id="UP001333110"/>
    </source>
</evidence>
<keyword evidence="4 12" id="KW-0812">Transmembrane</keyword>
<accession>A0AAN7N954</accession>
<protein>
    <recommendedName>
        <fullName evidence="14">Thioredoxin domain-containing protein</fullName>
    </recommendedName>
</protein>
<keyword evidence="7" id="KW-0249">Electron transport</keyword>
<comment type="subcellular location">
    <subcellularLocation>
        <location evidence="1">Endoplasmic reticulum membrane</location>
        <topology evidence="1">Single-pass type I membrane protein</topology>
    </subcellularLocation>
</comment>
<evidence type="ECO:0000313" key="15">
    <source>
        <dbReference type="EMBL" id="KAK4821937.1"/>
    </source>
</evidence>
<dbReference type="PANTHER" id="PTHR46107:SF2">
    <property type="entry name" value="THIOREDOXIN-RELATED TRANSMEMBRANE PROTEIN 1"/>
    <property type="match status" value="1"/>
</dbReference>
<dbReference type="PROSITE" id="PS51352">
    <property type="entry name" value="THIOREDOXIN_2"/>
    <property type="match status" value="1"/>
</dbReference>
<keyword evidence="2" id="KW-0813">Transport</keyword>
<feature type="domain" description="Thioredoxin" evidence="14">
    <location>
        <begin position="20"/>
        <end position="156"/>
    </location>
</feature>
<evidence type="ECO:0000256" key="11">
    <source>
        <dbReference type="ARBA" id="ARBA00023284"/>
    </source>
</evidence>
<organism evidence="15 16">
    <name type="scientific">Mycteria americana</name>
    <name type="common">Wood stork</name>
    <dbReference type="NCBI Taxonomy" id="33587"/>
    <lineage>
        <taxon>Eukaryota</taxon>
        <taxon>Metazoa</taxon>
        <taxon>Chordata</taxon>
        <taxon>Craniata</taxon>
        <taxon>Vertebrata</taxon>
        <taxon>Euteleostomi</taxon>
        <taxon>Archelosauria</taxon>
        <taxon>Archosauria</taxon>
        <taxon>Dinosauria</taxon>
        <taxon>Saurischia</taxon>
        <taxon>Theropoda</taxon>
        <taxon>Coelurosauria</taxon>
        <taxon>Aves</taxon>
        <taxon>Neognathae</taxon>
        <taxon>Neoaves</taxon>
        <taxon>Aequornithes</taxon>
        <taxon>Ciconiiformes</taxon>
        <taxon>Ciconiidae</taxon>
        <taxon>Mycteria</taxon>
    </lineage>
</organism>
<name>A0AAN7N954_MYCAM</name>
<keyword evidence="16" id="KW-1185">Reference proteome</keyword>
<dbReference type="InterPro" id="IPR017937">
    <property type="entry name" value="Thioredoxin_CS"/>
</dbReference>
<dbReference type="InterPro" id="IPR052454">
    <property type="entry name" value="TMX_domain-containing"/>
</dbReference>
<evidence type="ECO:0000256" key="12">
    <source>
        <dbReference type="SAM" id="Phobius"/>
    </source>
</evidence>
<evidence type="ECO:0000256" key="4">
    <source>
        <dbReference type="ARBA" id="ARBA00022692"/>
    </source>
</evidence>
<dbReference type="EMBL" id="JAUNZN010000004">
    <property type="protein sequence ID" value="KAK4821937.1"/>
    <property type="molecule type" value="Genomic_DNA"/>
</dbReference>
<dbReference type="AlphaFoldDB" id="A0AAN7N954"/>
<dbReference type="InterPro" id="IPR013766">
    <property type="entry name" value="Thioredoxin_domain"/>
</dbReference>
<evidence type="ECO:0000256" key="6">
    <source>
        <dbReference type="ARBA" id="ARBA00022824"/>
    </source>
</evidence>
<feature type="chain" id="PRO_5042991079" description="Thioredoxin domain-containing protein" evidence="13">
    <location>
        <begin position="22"/>
        <end position="244"/>
    </location>
</feature>
<keyword evidence="5 13" id="KW-0732">Signal</keyword>
<dbReference type="GO" id="GO:0015036">
    <property type="term" value="F:disulfide oxidoreductase activity"/>
    <property type="evidence" value="ECO:0007669"/>
    <property type="project" value="TreeGrafter"/>
</dbReference>
<dbReference type="InterPro" id="IPR036249">
    <property type="entry name" value="Thioredoxin-like_sf"/>
</dbReference>
<dbReference type="GO" id="GO:0005789">
    <property type="term" value="C:endoplasmic reticulum membrane"/>
    <property type="evidence" value="ECO:0007669"/>
    <property type="project" value="UniProtKB-SubCell"/>
</dbReference>
<gene>
    <name evidence="15" type="ORF">QYF61_004941</name>
</gene>
<evidence type="ECO:0000256" key="10">
    <source>
        <dbReference type="ARBA" id="ARBA00023157"/>
    </source>
</evidence>
<evidence type="ECO:0000256" key="2">
    <source>
        <dbReference type="ARBA" id="ARBA00022448"/>
    </source>
</evidence>
<comment type="caution">
    <text evidence="15">The sequence shown here is derived from an EMBL/GenBank/DDBJ whole genome shotgun (WGS) entry which is preliminary data.</text>
</comment>
<reference evidence="15 16" key="1">
    <citation type="journal article" date="2023" name="J. Hered.">
        <title>Chromosome-level genome of the wood stork (Mycteria americana) provides insight into avian chromosome evolution.</title>
        <authorList>
            <person name="Flamio R. Jr."/>
            <person name="Ramstad K.M."/>
        </authorList>
    </citation>
    <scope>NUCLEOTIDE SEQUENCE [LARGE SCALE GENOMIC DNA]</scope>
    <source>
        <strain evidence="15">JAX WOST 10</strain>
    </source>
</reference>
<keyword evidence="11" id="KW-0676">Redox-active center</keyword>
<evidence type="ECO:0000256" key="1">
    <source>
        <dbReference type="ARBA" id="ARBA00004115"/>
    </source>
</evidence>
<dbReference type="SUPFAM" id="SSF52833">
    <property type="entry name" value="Thioredoxin-like"/>
    <property type="match status" value="1"/>
</dbReference>
<evidence type="ECO:0000259" key="14">
    <source>
        <dbReference type="PROSITE" id="PS51352"/>
    </source>
</evidence>
<keyword evidence="8 12" id="KW-1133">Transmembrane helix</keyword>
<evidence type="ECO:0000256" key="5">
    <source>
        <dbReference type="ARBA" id="ARBA00022729"/>
    </source>
</evidence>
<evidence type="ECO:0000256" key="8">
    <source>
        <dbReference type="ARBA" id="ARBA00022989"/>
    </source>
</evidence>
<dbReference type="PANTHER" id="PTHR46107">
    <property type="entry name" value="DUMPY: SHORTER THAN WILD-TYPE"/>
    <property type="match status" value="1"/>
</dbReference>
<dbReference type="Gene3D" id="3.40.30.10">
    <property type="entry name" value="Glutaredoxin"/>
    <property type="match status" value="1"/>
</dbReference>
<dbReference type="PROSITE" id="PS00194">
    <property type="entry name" value="THIOREDOXIN_1"/>
    <property type="match status" value="1"/>
</dbReference>
<evidence type="ECO:0000256" key="7">
    <source>
        <dbReference type="ARBA" id="ARBA00022982"/>
    </source>
</evidence>
<keyword evidence="3" id="KW-0597">Phosphoprotein</keyword>